<dbReference type="AlphaFoldDB" id="A0A8K0S6S8"/>
<reference evidence="1" key="1">
    <citation type="journal article" date="2021" name="Nat. Commun.">
        <title>Genetic determinants of endophytism in the Arabidopsis root mycobiome.</title>
        <authorList>
            <person name="Mesny F."/>
            <person name="Miyauchi S."/>
            <person name="Thiergart T."/>
            <person name="Pickel B."/>
            <person name="Atanasova L."/>
            <person name="Karlsson M."/>
            <person name="Huettel B."/>
            <person name="Barry K.W."/>
            <person name="Haridas S."/>
            <person name="Chen C."/>
            <person name="Bauer D."/>
            <person name="Andreopoulos W."/>
            <person name="Pangilinan J."/>
            <person name="LaButti K."/>
            <person name="Riley R."/>
            <person name="Lipzen A."/>
            <person name="Clum A."/>
            <person name="Drula E."/>
            <person name="Henrissat B."/>
            <person name="Kohler A."/>
            <person name="Grigoriev I.V."/>
            <person name="Martin F.M."/>
            <person name="Hacquard S."/>
        </authorList>
    </citation>
    <scope>NUCLEOTIDE SEQUENCE</scope>
    <source>
        <strain evidence="1">MPI-SDFR-AT-0068</strain>
    </source>
</reference>
<gene>
    <name evidence="1" type="ORF">BKA59DRAFT_540939</name>
</gene>
<organism evidence="1 2">
    <name type="scientific">Fusarium tricinctum</name>
    <dbReference type="NCBI Taxonomy" id="61284"/>
    <lineage>
        <taxon>Eukaryota</taxon>
        <taxon>Fungi</taxon>
        <taxon>Dikarya</taxon>
        <taxon>Ascomycota</taxon>
        <taxon>Pezizomycotina</taxon>
        <taxon>Sordariomycetes</taxon>
        <taxon>Hypocreomycetidae</taxon>
        <taxon>Hypocreales</taxon>
        <taxon>Nectriaceae</taxon>
        <taxon>Fusarium</taxon>
        <taxon>Fusarium tricinctum species complex</taxon>
    </lineage>
</organism>
<comment type="caution">
    <text evidence="1">The sequence shown here is derived from an EMBL/GenBank/DDBJ whole genome shotgun (WGS) entry which is preliminary data.</text>
</comment>
<sequence>MSEGLKTEWTEDAKKRVMKAEAKSGNDPDFAKMVQAAADKVIAATAKESKGNGQKEKKK</sequence>
<keyword evidence="2" id="KW-1185">Reference proteome</keyword>
<accession>A0A8K0S6S8</accession>
<evidence type="ECO:0000313" key="1">
    <source>
        <dbReference type="EMBL" id="KAH7263524.1"/>
    </source>
</evidence>
<dbReference type="OrthoDB" id="5080496at2759"/>
<evidence type="ECO:0000313" key="2">
    <source>
        <dbReference type="Proteomes" id="UP000813427"/>
    </source>
</evidence>
<dbReference type="Proteomes" id="UP000813427">
    <property type="component" value="Unassembled WGS sequence"/>
</dbReference>
<proteinExistence type="predicted"/>
<dbReference type="EMBL" id="JAGPXF010000001">
    <property type="protein sequence ID" value="KAH7263524.1"/>
    <property type="molecule type" value="Genomic_DNA"/>
</dbReference>
<name>A0A8K0S6S8_9HYPO</name>
<protein>
    <submittedName>
        <fullName evidence="1">Uncharacterized protein</fullName>
    </submittedName>
</protein>